<evidence type="ECO:0000313" key="1">
    <source>
        <dbReference type="EMBL" id="KAB7788211.1"/>
    </source>
</evidence>
<name>A0A6I1GNS8_9BIFI</name>
<comment type="caution">
    <text evidence="1">The sequence shown here is derived from an EMBL/GenBank/DDBJ whole genome shotgun (WGS) entry which is preliminary data.</text>
</comment>
<proteinExistence type="predicted"/>
<dbReference type="AlphaFoldDB" id="A0A6I1GNS8"/>
<sequence>MNFLAFAHNSSVQQAFRKASVKCNVVCQRLSASHQHAIIMDADS</sequence>
<gene>
    <name evidence="1" type="ORF">F7D08_1248</name>
</gene>
<dbReference type="EMBL" id="WBVS01000005">
    <property type="protein sequence ID" value="KAB7788211.1"/>
    <property type="molecule type" value="Genomic_DNA"/>
</dbReference>
<protein>
    <submittedName>
        <fullName evidence="1">Uncharacterized protein</fullName>
    </submittedName>
</protein>
<dbReference type="Proteomes" id="UP000468413">
    <property type="component" value="Unassembled WGS sequence"/>
</dbReference>
<organism evidence="1 2">
    <name type="scientific">Bifidobacterium cebidarum</name>
    <dbReference type="NCBI Taxonomy" id="2650773"/>
    <lineage>
        <taxon>Bacteria</taxon>
        <taxon>Bacillati</taxon>
        <taxon>Actinomycetota</taxon>
        <taxon>Actinomycetes</taxon>
        <taxon>Bifidobacteriales</taxon>
        <taxon>Bifidobacteriaceae</taxon>
        <taxon>Bifidobacterium</taxon>
    </lineage>
</organism>
<accession>A0A6I1GNS8</accession>
<reference evidence="1 2" key="1">
    <citation type="submission" date="2019-09" db="EMBL/GenBank/DDBJ databases">
        <title>Characterization of the phylogenetic diversity of two novel species belonging to the genus Bifidobacterium: Bifidobacterium cebidarum sp. nov. and Bifidobacterium leontopitheci sp. nov.</title>
        <authorList>
            <person name="Lugli G.A."/>
            <person name="Duranti S."/>
            <person name="Milani C."/>
            <person name="Turroni F."/>
            <person name="Ventura M."/>
        </authorList>
    </citation>
    <scope>NUCLEOTIDE SEQUENCE [LARGE SCALE GENOMIC DNA]</scope>
    <source>
        <strain evidence="1 2">LMG 31469</strain>
    </source>
</reference>
<evidence type="ECO:0000313" key="2">
    <source>
        <dbReference type="Proteomes" id="UP000468413"/>
    </source>
</evidence>
<keyword evidence="2" id="KW-1185">Reference proteome</keyword>